<keyword evidence="4" id="KW-0597">Phosphoprotein</keyword>
<organism evidence="7 8">
    <name type="scientific">Nocardioides islandensis</name>
    <dbReference type="NCBI Taxonomy" id="433663"/>
    <lineage>
        <taxon>Bacteria</taxon>
        <taxon>Bacillati</taxon>
        <taxon>Actinomycetota</taxon>
        <taxon>Actinomycetes</taxon>
        <taxon>Propionibacteriales</taxon>
        <taxon>Nocardioidaceae</taxon>
        <taxon>Nocardioides</taxon>
    </lineage>
</organism>
<reference evidence="7" key="1">
    <citation type="submission" date="2020-11" db="EMBL/GenBank/DDBJ databases">
        <title>Nocardioides sp. nov., isolated from Soil of Cynanchum wilfordii Hemsley rhizosphere.</title>
        <authorList>
            <person name="Lee J.-S."/>
            <person name="Suh M.K."/>
            <person name="Kim J.-S."/>
        </authorList>
    </citation>
    <scope>NUCLEOTIDE SEQUENCE</scope>
    <source>
        <strain evidence="7">KCTC 19275</strain>
    </source>
</reference>
<dbReference type="InterPro" id="IPR001789">
    <property type="entry name" value="Sig_transdc_resp-reg_receiver"/>
</dbReference>
<dbReference type="EMBL" id="JADKPN010000001">
    <property type="protein sequence ID" value="MBF4761732.1"/>
    <property type="molecule type" value="Genomic_DNA"/>
</dbReference>
<dbReference type="GO" id="GO:0000160">
    <property type="term" value="P:phosphorelay signal transduction system"/>
    <property type="evidence" value="ECO:0007669"/>
    <property type="project" value="InterPro"/>
</dbReference>
<keyword evidence="2" id="KW-0238">DNA-binding</keyword>
<evidence type="ECO:0000313" key="8">
    <source>
        <dbReference type="Proteomes" id="UP000640489"/>
    </source>
</evidence>
<dbReference type="Proteomes" id="UP000640489">
    <property type="component" value="Unassembled WGS sequence"/>
</dbReference>
<evidence type="ECO:0000259" key="6">
    <source>
        <dbReference type="PROSITE" id="PS50110"/>
    </source>
</evidence>
<gene>
    <name evidence="7" type="ORF">ISU07_01215</name>
</gene>
<comment type="caution">
    <text evidence="7">The sequence shown here is derived from an EMBL/GenBank/DDBJ whole genome shotgun (WGS) entry which is preliminary data.</text>
</comment>
<evidence type="ECO:0000313" key="7">
    <source>
        <dbReference type="EMBL" id="MBF4761732.1"/>
    </source>
</evidence>
<name>A0A930V868_9ACTN</name>
<dbReference type="InterPro" id="IPR000792">
    <property type="entry name" value="Tscrpt_reg_LuxR_C"/>
</dbReference>
<protein>
    <submittedName>
        <fullName evidence="7">Response regulator transcription factor</fullName>
    </submittedName>
</protein>
<keyword evidence="3" id="KW-0804">Transcription</keyword>
<feature type="domain" description="Response regulatory" evidence="6">
    <location>
        <begin position="7"/>
        <end position="116"/>
    </location>
</feature>
<keyword evidence="8" id="KW-1185">Reference proteome</keyword>
<evidence type="ECO:0000256" key="3">
    <source>
        <dbReference type="ARBA" id="ARBA00023163"/>
    </source>
</evidence>
<dbReference type="GO" id="GO:0006355">
    <property type="term" value="P:regulation of DNA-templated transcription"/>
    <property type="evidence" value="ECO:0007669"/>
    <property type="project" value="InterPro"/>
</dbReference>
<dbReference type="PANTHER" id="PTHR44688">
    <property type="entry name" value="DNA-BINDING TRANSCRIPTIONAL ACTIVATOR DEVR_DOSR"/>
    <property type="match status" value="1"/>
</dbReference>
<evidence type="ECO:0000256" key="4">
    <source>
        <dbReference type="PROSITE-ProRule" id="PRU00169"/>
    </source>
</evidence>
<dbReference type="InterPro" id="IPR016032">
    <property type="entry name" value="Sig_transdc_resp-reg_C-effctor"/>
</dbReference>
<dbReference type="PROSITE" id="PS50043">
    <property type="entry name" value="HTH_LUXR_2"/>
    <property type="match status" value="1"/>
</dbReference>
<dbReference type="CDD" id="cd06170">
    <property type="entry name" value="LuxR_C_like"/>
    <property type="match status" value="1"/>
</dbReference>
<evidence type="ECO:0000256" key="1">
    <source>
        <dbReference type="ARBA" id="ARBA00023015"/>
    </source>
</evidence>
<feature type="domain" description="HTH luxR-type" evidence="5">
    <location>
        <begin position="137"/>
        <end position="202"/>
    </location>
</feature>
<dbReference type="Gene3D" id="3.40.50.2300">
    <property type="match status" value="1"/>
</dbReference>
<dbReference type="SUPFAM" id="SSF46894">
    <property type="entry name" value="C-terminal effector domain of the bipartite response regulators"/>
    <property type="match status" value="1"/>
</dbReference>
<keyword evidence="1" id="KW-0805">Transcription regulation</keyword>
<dbReference type="Pfam" id="PF00196">
    <property type="entry name" value="GerE"/>
    <property type="match status" value="1"/>
</dbReference>
<proteinExistence type="predicted"/>
<dbReference type="InterPro" id="IPR011006">
    <property type="entry name" value="CheY-like_superfamily"/>
</dbReference>
<evidence type="ECO:0000259" key="5">
    <source>
        <dbReference type="PROSITE" id="PS50043"/>
    </source>
</evidence>
<sequence>MGEGPVRVALMNDYAVVLAGLAHMLAPFGDRVQVVELVSQLPVESSVDVVLYDAFSRERVVGPVEEELTGQDFKGVVYSWHVDPELVRDALDKGIAGWLSKSLSAEELVASLERVHRGEVVVSPDPGPEAPVKQEGHPGQVHGLSPRESEVVALICQGLSNQEIAERAFISINSVKTYIRSAYRKMGVQRRTQAVLWARERGFLPSTERRVFE</sequence>
<dbReference type="RefSeq" id="WP_194704927.1">
    <property type="nucleotide sequence ID" value="NZ_JADKPN010000001.1"/>
</dbReference>
<dbReference type="PROSITE" id="PS50110">
    <property type="entry name" value="RESPONSE_REGULATORY"/>
    <property type="match status" value="1"/>
</dbReference>
<accession>A0A930V868</accession>
<dbReference type="AlphaFoldDB" id="A0A930V868"/>
<dbReference type="PANTHER" id="PTHR44688:SF16">
    <property type="entry name" value="DNA-BINDING TRANSCRIPTIONAL ACTIVATOR DEVR_DOSR"/>
    <property type="match status" value="1"/>
</dbReference>
<dbReference type="PRINTS" id="PR00038">
    <property type="entry name" value="HTHLUXR"/>
</dbReference>
<dbReference type="GO" id="GO:0003677">
    <property type="term" value="F:DNA binding"/>
    <property type="evidence" value="ECO:0007669"/>
    <property type="project" value="UniProtKB-KW"/>
</dbReference>
<dbReference type="SUPFAM" id="SSF52172">
    <property type="entry name" value="CheY-like"/>
    <property type="match status" value="1"/>
</dbReference>
<feature type="modified residue" description="4-aspartylphosphate" evidence="4">
    <location>
        <position position="53"/>
    </location>
</feature>
<dbReference type="SMART" id="SM00421">
    <property type="entry name" value="HTH_LUXR"/>
    <property type="match status" value="1"/>
</dbReference>
<evidence type="ECO:0000256" key="2">
    <source>
        <dbReference type="ARBA" id="ARBA00023125"/>
    </source>
</evidence>